<proteinExistence type="predicted"/>
<sequence>MSDFNEAYNINVCKDKCDFVLTTVEYTPNGYSYFKCSKCENTLKKKSATNDTSFLQSETTQRR</sequence>
<name>A0A6C0HGP7_9ZZZZ</name>
<reference evidence="1" key="1">
    <citation type="journal article" date="2020" name="Nature">
        <title>Giant virus diversity and host interactions through global metagenomics.</title>
        <authorList>
            <person name="Schulz F."/>
            <person name="Roux S."/>
            <person name="Paez-Espino D."/>
            <person name="Jungbluth S."/>
            <person name="Walsh D.A."/>
            <person name="Denef V.J."/>
            <person name="McMahon K.D."/>
            <person name="Konstantinidis K.T."/>
            <person name="Eloe-Fadrosh E.A."/>
            <person name="Kyrpides N.C."/>
            <person name="Woyke T."/>
        </authorList>
    </citation>
    <scope>NUCLEOTIDE SEQUENCE</scope>
    <source>
        <strain evidence="1">GVMAG-M-3300023184-101</strain>
    </source>
</reference>
<protein>
    <submittedName>
        <fullName evidence="1">Uncharacterized protein</fullName>
    </submittedName>
</protein>
<organism evidence="1">
    <name type="scientific">viral metagenome</name>
    <dbReference type="NCBI Taxonomy" id="1070528"/>
    <lineage>
        <taxon>unclassified sequences</taxon>
        <taxon>metagenomes</taxon>
        <taxon>organismal metagenomes</taxon>
    </lineage>
</organism>
<dbReference type="AlphaFoldDB" id="A0A6C0HGP7"/>
<accession>A0A6C0HGP7</accession>
<dbReference type="EMBL" id="MN739951">
    <property type="protein sequence ID" value="QHT79634.1"/>
    <property type="molecule type" value="Genomic_DNA"/>
</dbReference>
<evidence type="ECO:0000313" key="1">
    <source>
        <dbReference type="EMBL" id="QHT79634.1"/>
    </source>
</evidence>